<evidence type="ECO:0000256" key="3">
    <source>
        <dbReference type="ARBA" id="ARBA00023125"/>
    </source>
</evidence>
<dbReference type="PANTHER" id="PTHR30629">
    <property type="entry name" value="PROPHAGE INTEGRASE"/>
    <property type="match status" value="1"/>
</dbReference>
<keyword evidence="2" id="KW-0229">DNA integration</keyword>
<keyword evidence="10" id="KW-1185">Reference proteome</keyword>
<name>A0A919UIS7_9ACTN</name>
<feature type="region of interest" description="Disordered" evidence="6">
    <location>
        <begin position="480"/>
        <end position="500"/>
    </location>
</feature>
<dbReference type="InterPro" id="IPR053876">
    <property type="entry name" value="Phage_int_M"/>
</dbReference>
<dbReference type="InterPro" id="IPR050808">
    <property type="entry name" value="Phage_Integrase"/>
</dbReference>
<dbReference type="GO" id="GO:0006310">
    <property type="term" value="P:DNA recombination"/>
    <property type="evidence" value="ECO:0007669"/>
    <property type="project" value="UniProtKB-KW"/>
</dbReference>
<evidence type="ECO:0008006" key="11">
    <source>
        <dbReference type="Google" id="ProtNLM"/>
    </source>
</evidence>
<organism evidence="9 10">
    <name type="scientific">Acrocarpospora phusangensis</name>
    <dbReference type="NCBI Taxonomy" id="1070424"/>
    <lineage>
        <taxon>Bacteria</taxon>
        <taxon>Bacillati</taxon>
        <taxon>Actinomycetota</taxon>
        <taxon>Actinomycetes</taxon>
        <taxon>Streptosporangiales</taxon>
        <taxon>Streptosporangiaceae</taxon>
        <taxon>Acrocarpospora</taxon>
    </lineage>
</organism>
<dbReference type="SUPFAM" id="SSF56349">
    <property type="entry name" value="DNA breaking-rejoining enzymes"/>
    <property type="match status" value="2"/>
</dbReference>
<evidence type="ECO:0000313" key="9">
    <source>
        <dbReference type="EMBL" id="GIH23026.1"/>
    </source>
</evidence>
<dbReference type="InterPro" id="IPR044068">
    <property type="entry name" value="CB"/>
</dbReference>
<dbReference type="GO" id="GO:0003677">
    <property type="term" value="F:DNA binding"/>
    <property type="evidence" value="ECO:0007669"/>
    <property type="project" value="UniProtKB-UniRule"/>
</dbReference>
<dbReference type="Gene3D" id="1.10.443.10">
    <property type="entry name" value="Intergrase catalytic core"/>
    <property type="match status" value="1"/>
</dbReference>
<keyword evidence="3 5" id="KW-0238">DNA-binding</keyword>
<dbReference type="InterPro" id="IPR010998">
    <property type="entry name" value="Integrase_recombinase_N"/>
</dbReference>
<dbReference type="PROSITE" id="PS51898">
    <property type="entry name" value="TYR_RECOMBINASE"/>
    <property type="match status" value="1"/>
</dbReference>
<evidence type="ECO:0000259" key="7">
    <source>
        <dbReference type="PROSITE" id="PS51898"/>
    </source>
</evidence>
<evidence type="ECO:0000256" key="4">
    <source>
        <dbReference type="ARBA" id="ARBA00023172"/>
    </source>
</evidence>
<accession>A0A919UIS7</accession>
<evidence type="ECO:0000256" key="1">
    <source>
        <dbReference type="ARBA" id="ARBA00008857"/>
    </source>
</evidence>
<sequence length="500" mass="55229">MRKARGPDGKYIYKNGKPVMERDPARYGKGKRWRLRYIGPDGKEDNESFERKADAENRKIQVEADLLKGTFIDPDAGKVTFQKFAEEVVENRTLDVSTRETMRSRLAGHVYPHIGGRELGQLAKRPSMIQALVRKLESAGLAPTYIETIMRHVGTVFAVAVADEVVAKNPVQSSAVVLPESTRKKIVPWTAGQVHGMREALPARFGAMVDAGAGLGLRQGEILGFSPDDVDQLHEVVTVQRQIKVLRGKLFFSAPKGNKTRQMPLPASVKRALDDHATTFPPVTVTLPWRSPDGEPHTARLYFSMPGNAYGGAIHKDRINESWHDALEEVGIVPPLQERLLIAAGASPEEAKQIIGIIESESRPRSLPAYVSRMPDSHVTAVLARIRSGEDVAALSIQQDLPPEALKRPRAESRGAAYREHGMHAMRHYFASLLLTEGENPKAVAEWLGHTDGGVLLLKTYAHLMPKSEQRMRTLVDRALERPADQDHGPLTARERGAGA</sequence>
<comment type="similarity">
    <text evidence="1">Belongs to the 'phage' integrase family.</text>
</comment>
<protein>
    <recommendedName>
        <fullName evidence="11">Site-specific integrase</fullName>
    </recommendedName>
</protein>
<reference evidence="9" key="1">
    <citation type="submission" date="2021-01" db="EMBL/GenBank/DDBJ databases">
        <title>Whole genome shotgun sequence of Acrocarpospora phusangensis NBRC 108782.</title>
        <authorList>
            <person name="Komaki H."/>
            <person name="Tamura T."/>
        </authorList>
    </citation>
    <scope>NUCLEOTIDE SEQUENCE</scope>
    <source>
        <strain evidence="9">NBRC 108782</strain>
    </source>
</reference>
<feature type="domain" description="Tyr recombinase" evidence="7">
    <location>
        <begin position="184"/>
        <end position="477"/>
    </location>
</feature>
<dbReference type="InterPro" id="IPR013762">
    <property type="entry name" value="Integrase-like_cat_sf"/>
</dbReference>
<evidence type="ECO:0000256" key="6">
    <source>
        <dbReference type="SAM" id="MobiDB-lite"/>
    </source>
</evidence>
<dbReference type="GO" id="GO:0015074">
    <property type="term" value="P:DNA integration"/>
    <property type="evidence" value="ECO:0007669"/>
    <property type="project" value="UniProtKB-KW"/>
</dbReference>
<dbReference type="Gene3D" id="1.10.150.130">
    <property type="match status" value="1"/>
</dbReference>
<keyword evidence="4" id="KW-0233">DNA recombination</keyword>
<comment type="caution">
    <text evidence="9">The sequence shown here is derived from an EMBL/GenBank/DDBJ whole genome shotgun (WGS) entry which is preliminary data.</text>
</comment>
<dbReference type="EMBL" id="BOOA01000007">
    <property type="protein sequence ID" value="GIH23026.1"/>
    <property type="molecule type" value="Genomic_DNA"/>
</dbReference>
<dbReference type="Proteomes" id="UP000640052">
    <property type="component" value="Unassembled WGS sequence"/>
</dbReference>
<dbReference type="AlphaFoldDB" id="A0A919UIS7"/>
<feature type="domain" description="Core-binding (CB)" evidence="8">
    <location>
        <begin position="79"/>
        <end position="161"/>
    </location>
</feature>
<evidence type="ECO:0000259" key="8">
    <source>
        <dbReference type="PROSITE" id="PS51900"/>
    </source>
</evidence>
<gene>
    <name evidence="9" type="ORF">Aph01nite_13360</name>
</gene>
<dbReference type="InterPro" id="IPR011010">
    <property type="entry name" value="DNA_brk_join_enz"/>
</dbReference>
<dbReference type="InterPro" id="IPR002104">
    <property type="entry name" value="Integrase_catalytic"/>
</dbReference>
<dbReference type="PROSITE" id="PS51900">
    <property type="entry name" value="CB"/>
    <property type="match status" value="1"/>
</dbReference>
<proteinExistence type="inferred from homology"/>
<evidence type="ECO:0000256" key="5">
    <source>
        <dbReference type="PROSITE-ProRule" id="PRU01248"/>
    </source>
</evidence>
<dbReference type="PANTHER" id="PTHR30629:SF2">
    <property type="entry name" value="PROPHAGE INTEGRASE INTS-RELATED"/>
    <property type="match status" value="1"/>
</dbReference>
<dbReference type="Pfam" id="PF22022">
    <property type="entry name" value="Phage_int_M"/>
    <property type="match status" value="1"/>
</dbReference>
<evidence type="ECO:0000313" key="10">
    <source>
        <dbReference type="Proteomes" id="UP000640052"/>
    </source>
</evidence>
<evidence type="ECO:0000256" key="2">
    <source>
        <dbReference type="ARBA" id="ARBA00022908"/>
    </source>
</evidence>